<organism evidence="1 2">
    <name type="scientific">Sphagnum jensenii</name>
    <dbReference type="NCBI Taxonomy" id="128206"/>
    <lineage>
        <taxon>Eukaryota</taxon>
        <taxon>Viridiplantae</taxon>
        <taxon>Streptophyta</taxon>
        <taxon>Embryophyta</taxon>
        <taxon>Bryophyta</taxon>
        <taxon>Sphagnophytina</taxon>
        <taxon>Sphagnopsida</taxon>
        <taxon>Sphagnales</taxon>
        <taxon>Sphagnaceae</taxon>
        <taxon>Sphagnum</taxon>
    </lineage>
</organism>
<keyword evidence="2" id="KW-1185">Reference proteome</keyword>
<proteinExistence type="predicted"/>
<evidence type="ECO:0000313" key="1">
    <source>
        <dbReference type="EMBL" id="CAK9252258.1"/>
    </source>
</evidence>
<reference evidence="1" key="1">
    <citation type="submission" date="2024-02" db="EMBL/GenBank/DDBJ databases">
        <authorList>
            <consortium name="ELIXIR-Norway"/>
            <consortium name="Elixir Norway"/>
        </authorList>
    </citation>
    <scope>NUCLEOTIDE SEQUENCE</scope>
</reference>
<comment type="caution">
    <text evidence="1">The sequence shown here is derived from an EMBL/GenBank/DDBJ whole genome shotgun (WGS) entry which is preliminary data.</text>
</comment>
<sequence length="171" mass="18490">MATLEDTVRSVVNNLVSNSTLFTALDVSNAVKATHPLARHREIRDLVRGLFFSDMQVKGYGKTPIQVQLADGSQVEALLYHHLSDSWDLDTKYDDQQRSKSALTPVAAVTTPTPAPVVTPAPAPTPSVTVTSNVPVAVKAPAVTVPDNTPITFTDPKKLWDNLFTGVKLFP</sequence>
<protein>
    <submittedName>
        <fullName evidence="1">Uncharacterized protein</fullName>
    </submittedName>
</protein>
<dbReference type="EMBL" id="CAXAQS010000591">
    <property type="protein sequence ID" value="CAK9252258.1"/>
    <property type="molecule type" value="Genomic_DNA"/>
</dbReference>
<evidence type="ECO:0000313" key="2">
    <source>
        <dbReference type="Proteomes" id="UP001497444"/>
    </source>
</evidence>
<accession>A0ABP0VCT8</accession>
<gene>
    <name evidence="1" type="ORF">CSSPJE1EN1_LOCUS27636</name>
</gene>
<dbReference type="Proteomes" id="UP001497444">
    <property type="component" value="Unassembled WGS sequence"/>
</dbReference>
<name>A0ABP0VCT8_9BRYO</name>